<reference evidence="6" key="1">
    <citation type="submission" date="2018-11" db="EMBL/GenBank/DDBJ databases">
        <title>Complete genome sequence of Paenibacillus sp. ML311-T8.</title>
        <authorList>
            <person name="Nam Y.-D."/>
            <person name="Kang J."/>
            <person name="Chung W.-H."/>
            <person name="Park Y.S."/>
        </authorList>
    </citation>
    <scope>NUCLEOTIDE SEQUENCE [LARGE SCALE GENOMIC DNA]</scope>
    <source>
        <strain evidence="6">ML311-T8</strain>
    </source>
</reference>
<dbReference type="PANTHER" id="PTHR13504:SF38">
    <property type="entry name" value="FIDO DOMAIN-CONTAINING PROTEIN"/>
    <property type="match status" value="1"/>
</dbReference>
<organism evidence="5 6">
    <name type="scientific">Paenibacillus psychroresistens</name>
    <dbReference type="NCBI Taxonomy" id="1778678"/>
    <lineage>
        <taxon>Bacteria</taxon>
        <taxon>Bacillati</taxon>
        <taxon>Bacillota</taxon>
        <taxon>Bacilli</taxon>
        <taxon>Bacillales</taxon>
        <taxon>Paenibacillaceae</taxon>
        <taxon>Paenibacillus</taxon>
    </lineage>
</organism>
<feature type="site" description="Important for autoinhibition of adenylyltransferase activity" evidence="3">
    <location>
        <position position="33"/>
    </location>
</feature>
<accession>A0A6B8RD63</accession>
<dbReference type="AlphaFoldDB" id="A0A6B8RD63"/>
<dbReference type="PROSITE" id="PS51459">
    <property type="entry name" value="FIDO"/>
    <property type="match status" value="1"/>
</dbReference>
<feature type="domain" description="Fido" evidence="4">
    <location>
        <begin position="81"/>
        <end position="218"/>
    </location>
</feature>
<evidence type="ECO:0000313" key="6">
    <source>
        <dbReference type="Proteomes" id="UP000426246"/>
    </source>
</evidence>
<evidence type="ECO:0000313" key="5">
    <source>
        <dbReference type="EMBL" id="QGQ94159.1"/>
    </source>
</evidence>
<feature type="active site" evidence="1">
    <location>
        <position position="160"/>
    </location>
</feature>
<dbReference type="EMBL" id="CP034235">
    <property type="protein sequence ID" value="QGQ94159.1"/>
    <property type="molecule type" value="Genomic_DNA"/>
</dbReference>
<sequence length="242" mass="28240">MITGKHLLELRKYPNSLYFYLKVEFLFHSNKMEGSTFTEEQLGLLLDKRIVVGEHELEDVKETANSLELFELMVNTLEEPITDDLLLKFHNTLKKGTKDEEAGLSGTWKIYDNRILGVPVKLTPPTLVRERIKDLLYRWELSNKYLPDIAEFHVEFEQIHPFQDGNGRIGRFIMLKQCLENGIIPIVVDTEYVMEYRQELGNAQISGDRTGFIKVLEKCQLRFMQKEIVLNTLQSLKDRGLF</sequence>
<feature type="binding site" evidence="2">
    <location>
        <begin position="164"/>
        <end position="171"/>
    </location>
    <ligand>
        <name>ATP</name>
        <dbReference type="ChEBI" id="CHEBI:30616"/>
    </ligand>
</feature>
<dbReference type="PANTHER" id="PTHR13504">
    <property type="entry name" value="FIDO DOMAIN-CONTAINING PROTEIN DDB_G0283145"/>
    <property type="match status" value="1"/>
</dbReference>
<keyword evidence="2" id="KW-0547">Nucleotide-binding</keyword>
<keyword evidence="2" id="KW-0067">ATP-binding</keyword>
<gene>
    <name evidence="5" type="ORF">EHS13_04175</name>
</gene>
<dbReference type="Proteomes" id="UP000426246">
    <property type="component" value="Chromosome"/>
</dbReference>
<evidence type="ECO:0000256" key="1">
    <source>
        <dbReference type="PIRSR" id="PIRSR640198-1"/>
    </source>
</evidence>
<evidence type="ECO:0000256" key="3">
    <source>
        <dbReference type="PIRSR" id="PIRSR640198-3"/>
    </source>
</evidence>
<proteinExistence type="predicted"/>
<dbReference type="KEGG" id="ppsc:EHS13_04175"/>
<protein>
    <submittedName>
        <fullName evidence="5">Fic family protein</fullName>
    </submittedName>
</protein>
<name>A0A6B8RD63_9BACL</name>
<dbReference type="SUPFAM" id="SSF140931">
    <property type="entry name" value="Fic-like"/>
    <property type="match status" value="1"/>
</dbReference>
<keyword evidence="6" id="KW-1185">Reference proteome</keyword>
<dbReference type="InterPro" id="IPR003812">
    <property type="entry name" value="Fido"/>
</dbReference>
<dbReference type="Gene3D" id="1.10.3290.10">
    <property type="entry name" value="Fido-like domain"/>
    <property type="match status" value="1"/>
</dbReference>
<evidence type="ECO:0000256" key="2">
    <source>
        <dbReference type="PIRSR" id="PIRSR640198-2"/>
    </source>
</evidence>
<dbReference type="InterPro" id="IPR040198">
    <property type="entry name" value="Fido_containing"/>
</dbReference>
<dbReference type="InterPro" id="IPR036597">
    <property type="entry name" value="Fido-like_dom_sf"/>
</dbReference>
<dbReference type="OrthoDB" id="9813719at2"/>
<evidence type="ECO:0000259" key="4">
    <source>
        <dbReference type="PROSITE" id="PS51459"/>
    </source>
</evidence>
<dbReference type="Pfam" id="PF02661">
    <property type="entry name" value="Fic"/>
    <property type="match status" value="1"/>
</dbReference>
<dbReference type="GO" id="GO:0005524">
    <property type="term" value="F:ATP binding"/>
    <property type="evidence" value="ECO:0007669"/>
    <property type="project" value="UniProtKB-KW"/>
</dbReference>
<dbReference type="RefSeq" id="WP_155699158.1">
    <property type="nucleotide sequence ID" value="NZ_CP034235.1"/>
</dbReference>